<dbReference type="PANTHER" id="PTHR12121">
    <property type="entry name" value="CARBON CATABOLITE REPRESSOR PROTEIN 4"/>
    <property type="match status" value="1"/>
</dbReference>
<dbReference type="AlphaFoldDB" id="A0A2I8VEQ6"/>
<accession>A0A2I8VEQ6</accession>
<dbReference type="GeneID" id="35590630"/>
<dbReference type="Gene3D" id="3.60.10.10">
    <property type="entry name" value="Endonuclease/exonuclease/phosphatase"/>
    <property type="match status" value="1"/>
</dbReference>
<dbReference type="PANTHER" id="PTHR12121:SF36">
    <property type="entry name" value="ENDONUCLEASE_EXONUCLEASE_PHOSPHATASE DOMAIN-CONTAINING PROTEIN"/>
    <property type="match status" value="1"/>
</dbReference>
<dbReference type="Proteomes" id="UP000236584">
    <property type="component" value="Chromosome"/>
</dbReference>
<reference evidence="2 3" key="1">
    <citation type="submission" date="2018-01" db="EMBL/GenBank/DDBJ databases">
        <title>Complete genome sequence of Salinigranum rubrum GX10T, an extremely halophilic archaeon isolated from a marine solar saltern.</title>
        <authorList>
            <person name="Han S."/>
        </authorList>
    </citation>
    <scope>NUCLEOTIDE SEQUENCE [LARGE SCALE GENOMIC DNA]</scope>
    <source>
        <strain evidence="2 3">GX10</strain>
    </source>
</reference>
<dbReference type="SUPFAM" id="SSF56219">
    <property type="entry name" value="DNase I-like"/>
    <property type="match status" value="1"/>
</dbReference>
<name>A0A2I8VEQ6_9EURY</name>
<feature type="domain" description="Endonuclease/exonuclease/phosphatase" evidence="1">
    <location>
        <begin position="9"/>
        <end position="270"/>
    </location>
</feature>
<dbReference type="InterPro" id="IPR005135">
    <property type="entry name" value="Endo/exonuclease/phosphatase"/>
</dbReference>
<evidence type="ECO:0000313" key="3">
    <source>
        <dbReference type="Proteomes" id="UP000236584"/>
    </source>
</evidence>
<sequence>MASVRCRVMTFNVRYDTAADGENAWEHRRARVASVVRFHAPAVVGLQEPLEHQYAYLRERLPEYAWEGAGRVDGGSEGEHCPLGWQSARVERERHGTVWLSETPDRAGSSYPTASKPRLVTWARLAVDGRPLVVCNTHFDHESERARVRSARQLRRLVGELGGGSDASDLQVPVVVLGDFNCTPGSKPHRILTGTGGDGDAAGGDDTAGPVLADAMDVSEHPHHGPTATFERFSGEPSKKIDHVFVAGNVAVRQHAVLADHWDGRPPSDHCPVVAELVLGD</sequence>
<evidence type="ECO:0000313" key="2">
    <source>
        <dbReference type="EMBL" id="AUV80413.1"/>
    </source>
</evidence>
<protein>
    <submittedName>
        <fullName evidence="2">Endonuclease</fullName>
    </submittedName>
</protein>
<dbReference type="CDD" id="cd09083">
    <property type="entry name" value="EEP-1"/>
    <property type="match status" value="1"/>
</dbReference>
<proteinExistence type="predicted"/>
<dbReference type="InterPro" id="IPR050410">
    <property type="entry name" value="CCR4/nocturin_mRNA_transcr"/>
</dbReference>
<keyword evidence="2" id="KW-0378">Hydrolase</keyword>
<dbReference type="RefSeq" id="WP_103423921.1">
    <property type="nucleotide sequence ID" value="NZ_CP026309.1"/>
</dbReference>
<dbReference type="GO" id="GO:0000175">
    <property type="term" value="F:3'-5'-RNA exonuclease activity"/>
    <property type="evidence" value="ECO:0007669"/>
    <property type="project" value="TreeGrafter"/>
</dbReference>
<organism evidence="2 3">
    <name type="scientific">Salinigranum rubrum</name>
    <dbReference type="NCBI Taxonomy" id="755307"/>
    <lineage>
        <taxon>Archaea</taxon>
        <taxon>Methanobacteriati</taxon>
        <taxon>Methanobacteriota</taxon>
        <taxon>Stenosarchaea group</taxon>
        <taxon>Halobacteria</taxon>
        <taxon>Halobacteriales</taxon>
        <taxon>Haloferacaceae</taxon>
        <taxon>Salinigranum</taxon>
    </lineage>
</organism>
<keyword evidence="2" id="KW-0540">Nuclease</keyword>
<gene>
    <name evidence="2" type="ORF">C2R22_01035</name>
</gene>
<dbReference type="KEGG" id="srub:C2R22_01035"/>
<dbReference type="GO" id="GO:0004519">
    <property type="term" value="F:endonuclease activity"/>
    <property type="evidence" value="ECO:0007669"/>
    <property type="project" value="UniProtKB-KW"/>
</dbReference>
<dbReference type="OrthoDB" id="200635at2157"/>
<evidence type="ECO:0000259" key="1">
    <source>
        <dbReference type="Pfam" id="PF03372"/>
    </source>
</evidence>
<dbReference type="EMBL" id="CP026309">
    <property type="protein sequence ID" value="AUV80413.1"/>
    <property type="molecule type" value="Genomic_DNA"/>
</dbReference>
<dbReference type="Pfam" id="PF03372">
    <property type="entry name" value="Exo_endo_phos"/>
    <property type="match status" value="1"/>
</dbReference>
<dbReference type="InterPro" id="IPR036691">
    <property type="entry name" value="Endo/exonu/phosph_ase_sf"/>
</dbReference>
<keyword evidence="3" id="KW-1185">Reference proteome</keyword>
<keyword evidence="2" id="KW-0255">Endonuclease</keyword>